<accession>A0A7W1XCW8</accession>
<dbReference type="AlphaFoldDB" id="A0A7W1XCW8"/>
<evidence type="ECO:0000313" key="3">
    <source>
        <dbReference type="Proteomes" id="UP000530514"/>
    </source>
</evidence>
<feature type="domain" description="Beta-lactamase class A catalytic" evidence="1">
    <location>
        <begin position="23"/>
        <end position="244"/>
    </location>
</feature>
<gene>
    <name evidence="2" type="ORF">H1164_16020</name>
</gene>
<dbReference type="OrthoDB" id="9775096at2"/>
<proteinExistence type="predicted"/>
<keyword evidence="3" id="KW-1185">Reference proteome</keyword>
<dbReference type="EMBL" id="JACEIP010000036">
    <property type="protein sequence ID" value="MBA4544354.1"/>
    <property type="molecule type" value="Genomic_DNA"/>
</dbReference>
<dbReference type="SUPFAM" id="SSF56601">
    <property type="entry name" value="beta-lactamase/transpeptidase-like"/>
    <property type="match status" value="1"/>
</dbReference>
<dbReference type="PANTHER" id="PTHR35333">
    <property type="entry name" value="BETA-LACTAMASE"/>
    <property type="match status" value="1"/>
</dbReference>
<protein>
    <submittedName>
        <fullName evidence="2">Serine hydrolase</fullName>
    </submittedName>
</protein>
<sequence length="272" mass="30481">MSLFQKLTQKLDDWKTGVGGTWGIWIEDLHTEQRWSWNEAKTFYSASIIKVPIMIAVYRQADRGALELSREVILRKEDQVGGSGVLQHLTPGTRFTVKDLVTLMIIQSDNTATNLLIDLLGKNVIRETMNELGMTGSTFYNKLMILPANPEGINQITAEDMARVYKALATGKAISWHASQEMVQILKKQQLNDCFPYFLPSKNTDIVGSIPPYEMAHKTGMVTRILHDSGIFYIGSRALILVALSEGLNYHEAQKGLGELARLAFDVYTGQE</sequence>
<dbReference type="InterPro" id="IPR000871">
    <property type="entry name" value="Beta-lactam_class-A"/>
</dbReference>
<keyword evidence="2" id="KW-0378">Hydrolase</keyword>
<name>A0A7W1XCW8_9BACL</name>
<dbReference type="Gene3D" id="3.40.710.10">
    <property type="entry name" value="DD-peptidase/beta-lactamase superfamily"/>
    <property type="match status" value="1"/>
</dbReference>
<dbReference type="GO" id="GO:0030655">
    <property type="term" value="P:beta-lactam antibiotic catabolic process"/>
    <property type="evidence" value="ECO:0007669"/>
    <property type="project" value="InterPro"/>
</dbReference>
<reference evidence="2 3" key="1">
    <citation type="submission" date="2020-07" db="EMBL/GenBank/DDBJ databases">
        <authorList>
            <person name="Feng H."/>
        </authorList>
    </citation>
    <scope>NUCLEOTIDE SEQUENCE [LARGE SCALE GENOMIC DNA]</scope>
    <source>
        <strain evidence="3">s-11</strain>
    </source>
</reference>
<dbReference type="InterPro" id="IPR045155">
    <property type="entry name" value="Beta-lactam_cat"/>
</dbReference>
<evidence type="ECO:0000259" key="1">
    <source>
        <dbReference type="Pfam" id="PF13354"/>
    </source>
</evidence>
<dbReference type="Pfam" id="PF13354">
    <property type="entry name" value="Beta-lactamase2"/>
    <property type="match status" value="1"/>
</dbReference>
<dbReference type="Proteomes" id="UP000530514">
    <property type="component" value="Unassembled WGS sequence"/>
</dbReference>
<comment type="caution">
    <text evidence="2">The sequence shown here is derived from an EMBL/GenBank/DDBJ whole genome shotgun (WGS) entry which is preliminary data.</text>
</comment>
<dbReference type="RefSeq" id="WP_033102042.1">
    <property type="nucleotide sequence ID" value="NZ_JACEIP010000036.1"/>
</dbReference>
<dbReference type="InterPro" id="IPR012338">
    <property type="entry name" value="Beta-lactam/transpept-like"/>
</dbReference>
<evidence type="ECO:0000313" key="2">
    <source>
        <dbReference type="EMBL" id="MBA4544354.1"/>
    </source>
</evidence>
<dbReference type="GO" id="GO:0046677">
    <property type="term" value="P:response to antibiotic"/>
    <property type="evidence" value="ECO:0007669"/>
    <property type="project" value="InterPro"/>
</dbReference>
<dbReference type="GO" id="GO:0008800">
    <property type="term" value="F:beta-lactamase activity"/>
    <property type="evidence" value="ECO:0007669"/>
    <property type="project" value="InterPro"/>
</dbReference>
<dbReference type="PANTHER" id="PTHR35333:SF3">
    <property type="entry name" value="BETA-LACTAMASE-TYPE TRANSPEPTIDASE FOLD CONTAINING PROTEIN"/>
    <property type="match status" value="1"/>
</dbReference>
<organism evidence="2 3">
    <name type="scientific">Thermoactinomyces daqus</name>
    <dbReference type="NCBI Taxonomy" id="1329516"/>
    <lineage>
        <taxon>Bacteria</taxon>
        <taxon>Bacillati</taxon>
        <taxon>Bacillota</taxon>
        <taxon>Bacilli</taxon>
        <taxon>Bacillales</taxon>
        <taxon>Thermoactinomycetaceae</taxon>
        <taxon>Thermoactinomyces</taxon>
    </lineage>
</organism>